<evidence type="ECO:0000313" key="4">
    <source>
        <dbReference type="Proteomes" id="UP000054691"/>
    </source>
</evidence>
<dbReference type="Proteomes" id="UP000254476">
    <property type="component" value="Unassembled WGS sequence"/>
</dbReference>
<dbReference type="Pfam" id="PF06048">
    <property type="entry name" value="DUF927"/>
    <property type="match status" value="1"/>
</dbReference>
<dbReference type="EMBL" id="UGOB01000001">
    <property type="protein sequence ID" value="STX45154.1"/>
    <property type="molecule type" value="Genomic_DNA"/>
</dbReference>
<dbReference type="AlphaFoldDB" id="A0A378JBA8"/>
<dbReference type="EMBL" id="LNYE01000003">
    <property type="protein sequence ID" value="KTD15503.1"/>
    <property type="molecule type" value="Genomic_DNA"/>
</dbReference>
<protein>
    <submittedName>
        <fullName evidence="3">Inner membrane protein</fullName>
    </submittedName>
</protein>
<dbReference type="InterPro" id="IPR009270">
    <property type="entry name" value="DUF927"/>
</dbReference>
<dbReference type="Proteomes" id="UP000054691">
    <property type="component" value="Unassembled WGS sequence"/>
</dbReference>
<organism evidence="3 5">
    <name type="scientific">Legionella gratiana</name>
    <dbReference type="NCBI Taxonomy" id="45066"/>
    <lineage>
        <taxon>Bacteria</taxon>
        <taxon>Pseudomonadati</taxon>
        <taxon>Pseudomonadota</taxon>
        <taxon>Gammaproteobacteria</taxon>
        <taxon>Legionellales</taxon>
        <taxon>Legionellaceae</taxon>
        <taxon>Legionella</taxon>
    </lineage>
</organism>
<evidence type="ECO:0000313" key="5">
    <source>
        <dbReference type="Proteomes" id="UP000254476"/>
    </source>
</evidence>
<sequence>MQQKQIITLKNKIEPVVCEYAGGYFKLNEQGVSFLGKDKDGNPMAPRWICSPLYVVAKTRDAKSGEWGRLLEWQDDDGVIHQWAMPLALLQGDASEVRRELASLGLTISPHKISRDLLTTYLQVFPVEDRARCVEKLGWHENLFVTPSQIIGHSCEKIVFQNSHAIESAMSVSGTVDDWQESIGRLASGNSRLIFAISAAFAPALAKIAGEDSGGFHFRGASSSGKSTALKVAASVWGNPQAYCRLWRSTTNGLEGLAALHNDGLLILDELSQMEPKEAGEAAYLLANGQGKTRASRHGTAKPSSRWSLFFLSAGEESLMSLMARAGQKTNAGQEIRLADIEADAGFNMGLFEKTHNQLSPATMALSLKEYSSKYYGAVGMAWLQQVVTNQPSIAIDIADAMQEFVNSAVLPDSTGQIIRVARRFALVAVAGELATQYGLTGWNEGESTDAAYKCYRAWLEHFGMEGNKEDRAILAQVRAFFESHGASRFDNIRTPNNERIQNRAGFFYTDDAGFRVYMVLTEVFKKELCQGFESRTVVRVLLNEGWLKPATDGMPTHKPRIKGVGTPRVYVFTNKIWGGE</sequence>
<accession>A0A378JBA8</accession>
<reference evidence="3 5" key="2">
    <citation type="submission" date="2018-06" db="EMBL/GenBank/DDBJ databases">
        <authorList>
            <consortium name="Pathogen Informatics"/>
            <person name="Doyle S."/>
        </authorList>
    </citation>
    <scope>NUCLEOTIDE SEQUENCE [LARGE SCALE GENOMIC DNA]</scope>
    <source>
        <strain evidence="3 5">NCTC12388</strain>
    </source>
</reference>
<evidence type="ECO:0000259" key="1">
    <source>
        <dbReference type="Pfam" id="PF06048"/>
    </source>
</evidence>
<gene>
    <name evidence="2" type="ORF">Lgra_0169</name>
    <name evidence="3" type="ORF">NCTC12388_01883</name>
</gene>
<name>A0A378JBA8_9GAMM</name>
<evidence type="ECO:0000313" key="2">
    <source>
        <dbReference type="EMBL" id="KTD15503.1"/>
    </source>
</evidence>
<dbReference type="OrthoDB" id="784829at2"/>
<dbReference type="RefSeq" id="WP_011946830.1">
    <property type="nucleotide sequence ID" value="NZ_CAAAHW010000025.1"/>
</dbReference>
<reference evidence="2 4" key="1">
    <citation type="submission" date="2015-11" db="EMBL/GenBank/DDBJ databases">
        <title>Genomic analysis of 38 Legionella species identifies large and diverse effector repertoires.</title>
        <authorList>
            <person name="Burstein D."/>
            <person name="Amaro F."/>
            <person name="Zusman T."/>
            <person name="Lifshitz Z."/>
            <person name="Cohen O."/>
            <person name="Gilbert J.A."/>
            <person name="Pupko T."/>
            <person name="Shuman H.A."/>
            <person name="Segal G."/>
        </authorList>
    </citation>
    <scope>NUCLEOTIDE SEQUENCE [LARGE SCALE GENOMIC DNA]</scope>
    <source>
        <strain evidence="2 4">Lyon 8420412</strain>
    </source>
</reference>
<keyword evidence="4" id="KW-1185">Reference proteome</keyword>
<dbReference type="STRING" id="45066.Lgra_0169"/>
<feature type="domain" description="DUF927" evidence="1">
    <location>
        <begin position="25"/>
        <end position="305"/>
    </location>
</feature>
<proteinExistence type="predicted"/>
<evidence type="ECO:0000313" key="3">
    <source>
        <dbReference type="EMBL" id="STX45154.1"/>
    </source>
</evidence>